<evidence type="ECO:0000313" key="1">
    <source>
        <dbReference type="EMBL" id="GLJ76917.1"/>
    </source>
</evidence>
<name>A0A9W6HBK9_9MICO</name>
<dbReference type="Proteomes" id="UP001142372">
    <property type="component" value="Unassembled WGS sequence"/>
</dbReference>
<reference evidence="1" key="2">
    <citation type="submission" date="2023-01" db="EMBL/GenBank/DDBJ databases">
        <authorList>
            <person name="Sun Q."/>
            <person name="Evtushenko L."/>
        </authorList>
    </citation>
    <scope>NUCLEOTIDE SEQUENCE</scope>
    <source>
        <strain evidence="1">VKM Ac-1401</strain>
    </source>
</reference>
<evidence type="ECO:0000313" key="2">
    <source>
        <dbReference type="Proteomes" id="UP001142372"/>
    </source>
</evidence>
<comment type="caution">
    <text evidence="1">The sequence shown here is derived from an EMBL/GenBank/DDBJ whole genome shotgun (WGS) entry which is preliminary data.</text>
</comment>
<keyword evidence="2" id="KW-1185">Reference proteome</keyword>
<protein>
    <submittedName>
        <fullName evidence="1">Uncharacterized protein</fullName>
    </submittedName>
</protein>
<dbReference type="EMBL" id="BSEN01000012">
    <property type="protein sequence ID" value="GLJ76917.1"/>
    <property type="molecule type" value="Genomic_DNA"/>
</dbReference>
<gene>
    <name evidence="1" type="ORF">GCM10017584_24910</name>
</gene>
<dbReference type="RefSeq" id="WP_271177676.1">
    <property type="nucleotide sequence ID" value="NZ_BAAAJO010000002.1"/>
</dbReference>
<sequence>MKRIHYASGSLLTGDAIAEVLLRYAAVLATNESAAEVRAPALADDGLVKPVLLLLGPASQMLAEEEASEHPEIVDADFVAACEKEIRALGPRRAEYVADGTDETAGLDLDYL</sequence>
<accession>A0A9W6HBK9</accession>
<proteinExistence type="predicted"/>
<reference evidence="1" key="1">
    <citation type="journal article" date="2014" name="Int. J. Syst. Evol. Microbiol.">
        <title>Complete genome sequence of Corynebacterium casei LMG S-19264T (=DSM 44701T), isolated from a smear-ripened cheese.</title>
        <authorList>
            <consortium name="US DOE Joint Genome Institute (JGI-PGF)"/>
            <person name="Walter F."/>
            <person name="Albersmeier A."/>
            <person name="Kalinowski J."/>
            <person name="Ruckert C."/>
        </authorList>
    </citation>
    <scope>NUCLEOTIDE SEQUENCE</scope>
    <source>
        <strain evidence="1">VKM Ac-1401</strain>
    </source>
</reference>
<organism evidence="1 2">
    <name type="scientific">Leifsonia poae</name>
    <dbReference type="NCBI Taxonomy" id="110933"/>
    <lineage>
        <taxon>Bacteria</taxon>
        <taxon>Bacillati</taxon>
        <taxon>Actinomycetota</taxon>
        <taxon>Actinomycetes</taxon>
        <taxon>Micrococcales</taxon>
        <taxon>Microbacteriaceae</taxon>
        <taxon>Leifsonia</taxon>
    </lineage>
</organism>
<dbReference type="AlphaFoldDB" id="A0A9W6HBK9"/>